<evidence type="ECO:0000313" key="10">
    <source>
        <dbReference type="Proteomes" id="UP001345013"/>
    </source>
</evidence>
<evidence type="ECO:0000259" key="8">
    <source>
        <dbReference type="Pfam" id="PF20684"/>
    </source>
</evidence>
<feature type="transmembrane region" description="Helical" evidence="7">
    <location>
        <begin position="191"/>
        <end position="214"/>
    </location>
</feature>
<evidence type="ECO:0000256" key="5">
    <source>
        <dbReference type="ARBA" id="ARBA00038359"/>
    </source>
</evidence>
<proteinExistence type="inferred from homology"/>
<dbReference type="InterPro" id="IPR052337">
    <property type="entry name" value="SAT4-like"/>
</dbReference>
<dbReference type="EMBL" id="JAVRRG010000017">
    <property type="protein sequence ID" value="KAK5097634.1"/>
    <property type="molecule type" value="Genomic_DNA"/>
</dbReference>
<keyword evidence="4 7" id="KW-0472">Membrane</keyword>
<keyword evidence="3 7" id="KW-1133">Transmembrane helix</keyword>
<evidence type="ECO:0000256" key="1">
    <source>
        <dbReference type="ARBA" id="ARBA00004141"/>
    </source>
</evidence>
<evidence type="ECO:0000256" key="7">
    <source>
        <dbReference type="SAM" id="Phobius"/>
    </source>
</evidence>
<evidence type="ECO:0000256" key="6">
    <source>
        <dbReference type="SAM" id="MobiDB-lite"/>
    </source>
</evidence>
<feature type="transmembrane region" description="Helical" evidence="7">
    <location>
        <begin position="157"/>
        <end position="179"/>
    </location>
</feature>
<keyword evidence="2 7" id="KW-0812">Transmembrane</keyword>
<sequence>MRFSAEQAKDANYACAAFTLVILLARVAGSRRRQRPIDLSFFLVVLSILVVVARIIVVYYYLLYGTGSDALRDAEYFNTHNLDQIKKGSILSLVARVLITTSCWLQWVSWMIKLTWAATGASFVAVVLVTLLECRPLRLYWQVEPDPGSCVKSYAQLLLQCAANIVLDLMLLAISYPILVHCKGRDWKQHLRVGTLFVFGTFCIIVTSLRLASIYDASSAQPTRSLWASIQMLTSTFVANAPTIYGDLQTAKRKKSEAVARRTSLPEVWRRDSEAGCPDLPLPERAATHSSIQSRKEWFDHLEDIDDVR</sequence>
<dbReference type="Proteomes" id="UP001345013">
    <property type="component" value="Unassembled WGS sequence"/>
</dbReference>
<feature type="transmembrane region" description="Helical" evidence="7">
    <location>
        <begin position="41"/>
        <end position="62"/>
    </location>
</feature>
<dbReference type="PANTHER" id="PTHR33048:SF166">
    <property type="entry name" value="PTH11-LIKE INTEGRAL MEMBRANE PROTEIN"/>
    <property type="match status" value="1"/>
</dbReference>
<accession>A0ABR0KIJ0</accession>
<comment type="subcellular location">
    <subcellularLocation>
        <location evidence="1">Membrane</location>
        <topology evidence="1">Multi-pass membrane protein</topology>
    </subcellularLocation>
</comment>
<reference evidence="9 10" key="1">
    <citation type="submission" date="2023-08" db="EMBL/GenBank/DDBJ databases">
        <title>Black Yeasts Isolated from many extreme environments.</title>
        <authorList>
            <person name="Coleine C."/>
            <person name="Stajich J.E."/>
            <person name="Selbmann L."/>
        </authorList>
    </citation>
    <scope>NUCLEOTIDE SEQUENCE [LARGE SCALE GENOMIC DNA]</scope>
    <source>
        <strain evidence="9 10">CCFEE 5885</strain>
    </source>
</reference>
<protein>
    <recommendedName>
        <fullName evidence="8">Rhodopsin domain-containing protein</fullName>
    </recommendedName>
</protein>
<feature type="transmembrane region" description="Helical" evidence="7">
    <location>
        <begin position="12"/>
        <end position="29"/>
    </location>
</feature>
<feature type="transmembrane region" description="Helical" evidence="7">
    <location>
        <begin position="114"/>
        <end position="132"/>
    </location>
</feature>
<comment type="caution">
    <text evidence="9">The sequence shown here is derived from an EMBL/GenBank/DDBJ whole genome shotgun (WGS) entry which is preliminary data.</text>
</comment>
<organism evidence="9 10">
    <name type="scientific">Lithohypha guttulata</name>
    <dbReference type="NCBI Taxonomy" id="1690604"/>
    <lineage>
        <taxon>Eukaryota</taxon>
        <taxon>Fungi</taxon>
        <taxon>Dikarya</taxon>
        <taxon>Ascomycota</taxon>
        <taxon>Pezizomycotina</taxon>
        <taxon>Eurotiomycetes</taxon>
        <taxon>Chaetothyriomycetidae</taxon>
        <taxon>Chaetothyriales</taxon>
        <taxon>Trichomeriaceae</taxon>
        <taxon>Lithohypha</taxon>
    </lineage>
</organism>
<dbReference type="Pfam" id="PF20684">
    <property type="entry name" value="Fung_rhodopsin"/>
    <property type="match status" value="1"/>
</dbReference>
<evidence type="ECO:0000313" key="9">
    <source>
        <dbReference type="EMBL" id="KAK5097634.1"/>
    </source>
</evidence>
<feature type="domain" description="Rhodopsin" evidence="8">
    <location>
        <begin position="85"/>
        <end position="244"/>
    </location>
</feature>
<evidence type="ECO:0000256" key="3">
    <source>
        <dbReference type="ARBA" id="ARBA00022989"/>
    </source>
</evidence>
<evidence type="ECO:0000256" key="2">
    <source>
        <dbReference type="ARBA" id="ARBA00022692"/>
    </source>
</evidence>
<feature type="region of interest" description="Disordered" evidence="6">
    <location>
        <begin position="270"/>
        <end position="292"/>
    </location>
</feature>
<gene>
    <name evidence="9" type="ORF">LTR24_002100</name>
</gene>
<name>A0ABR0KIJ0_9EURO</name>
<dbReference type="InterPro" id="IPR049326">
    <property type="entry name" value="Rhodopsin_dom_fungi"/>
</dbReference>
<keyword evidence="10" id="KW-1185">Reference proteome</keyword>
<comment type="similarity">
    <text evidence="5">Belongs to the SAT4 family.</text>
</comment>
<dbReference type="PANTHER" id="PTHR33048">
    <property type="entry name" value="PTH11-LIKE INTEGRAL MEMBRANE PROTEIN (AFU_ORTHOLOGUE AFUA_5G11245)"/>
    <property type="match status" value="1"/>
</dbReference>
<evidence type="ECO:0000256" key="4">
    <source>
        <dbReference type="ARBA" id="ARBA00023136"/>
    </source>
</evidence>